<evidence type="ECO:0000256" key="2">
    <source>
        <dbReference type="ARBA" id="ARBA00022475"/>
    </source>
</evidence>
<dbReference type="Proteomes" id="UP000031599">
    <property type="component" value="Unassembled WGS sequence"/>
</dbReference>
<comment type="caution">
    <text evidence="9">The sequence shown here is derived from an EMBL/GenBank/DDBJ whole genome shotgun (WGS) entry which is preliminary data.</text>
</comment>
<dbReference type="InterPro" id="IPR010432">
    <property type="entry name" value="RDD"/>
</dbReference>
<dbReference type="EMBL" id="JMCC02000138">
    <property type="protein sequence ID" value="KIG12296.1"/>
    <property type="molecule type" value="Genomic_DNA"/>
</dbReference>
<comment type="subcellular location">
    <subcellularLocation>
        <location evidence="1">Cell membrane</location>
        <topology evidence="1">Multi-pass membrane protein</topology>
    </subcellularLocation>
</comment>
<gene>
    <name evidence="9" type="ORF">DB30_01601</name>
</gene>
<evidence type="ECO:0000256" key="1">
    <source>
        <dbReference type="ARBA" id="ARBA00004651"/>
    </source>
</evidence>
<evidence type="ECO:0000313" key="9">
    <source>
        <dbReference type="EMBL" id="KIG12296.1"/>
    </source>
</evidence>
<evidence type="ECO:0000259" key="8">
    <source>
        <dbReference type="Pfam" id="PF06271"/>
    </source>
</evidence>
<dbReference type="AlphaFoldDB" id="A0A0C2CM32"/>
<evidence type="ECO:0000256" key="3">
    <source>
        <dbReference type="ARBA" id="ARBA00022692"/>
    </source>
</evidence>
<feature type="compositionally biased region" description="Low complexity" evidence="6">
    <location>
        <begin position="10"/>
        <end position="25"/>
    </location>
</feature>
<evidence type="ECO:0000256" key="4">
    <source>
        <dbReference type="ARBA" id="ARBA00022989"/>
    </source>
</evidence>
<accession>A0A0C2CM32</accession>
<reference evidence="9 10" key="1">
    <citation type="submission" date="2014-12" db="EMBL/GenBank/DDBJ databases">
        <title>Genome assembly of Enhygromyxa salina DSM 15201.</title>
        <authorList>
            <person name="Sharma G."/>
            <person name="Subramanian S."/>
        </authorList>
    </citation>
    <scope>NUCLEOTIDE SEQUENCE [LARGE SCALE GENOMIC DNA]</scope>
    <source>
        <strain evidence="9 10">DSM 15201</strain>
    </source>
</reference>
<feature type="transmembrane region" description="Helical" evidence="7">
    <location>
        <begin position="129"/>
        <end position="150"/>
    </location>
</feature>
<sequence length="225" mass="23641">MATGVAPRVATEPASEPASAPAAQANKPKRVPVRRRPMPCPHCDAELERELAAAATAACPHCERPLMPVEVAGFWRRCAAGLIDLALLSVTAGPIAWGLHRLIGSVPLAPDARGLDFALTLFATDVSVLLLRAGPVLVLVGLYLMISVAWTGRTLGQRLLAVRIVDRHGQPPSVVVAVLRALAQLAGTLAAALGPAWIAFSSERRAIHDLVSGTYVIRAVRVVSG</sequence>
<keyword evidence="2" id="KW-1003">Cell membrane</keyword>
<keyword evidence="4 7" id="KW-1133">Transmembrane helix</keyword>
<feature type="domain" description="RDD" evidence="8">
    <location>
        <begin position="71"/>
        <end position="212"/>
    </location>
</feature>
<evidence type="ECO:0000313" key="10">
    <source>
        <dbReference type="Proteomes" id="UP000031599"/>
    </source>
</evidence>
<dbReference type="GO" id="GO:0005886">
    <property type="term" value="C:plasma membrane"/>
    <property type="evidence" value="ECO:0007669"/>
    <property type="project" value="UniProtKB-SubCell"/>
</dbReference>
<dbReference type="PANTHER" id="PTHR36115">
    <property type="entry name" value="PROLINE-RICH ANTIGEN HOMOLOG-RELATED"/>
    <property type="match status" value="1"/>
</dbReference>
<name>A0A0C2CM32_9BACT</name>
<evidence type="ECO:0000256" key="7">
    <source>
        <dbReference type="SAM" id="Phobius"/>
    </source>
</evidence>
<evidence type="ECO:0000256" key="5">
    <source>
        <dbReference type="ARBA" id="ARBA00023136"/>
    </source>
</evidence>
<dbReference type="Pfam" id="PF06271">
    <property type="entry name" value="RDD"/>
    <property type="match status" value="1"/>
</dbReference>
<organism evidence="9 10">
    <name type="scientific">Enhygromyxa salina</name>
    <dbReference type="NCBI Taxonomy" id="215803"/>
    <lineage>
        <taxon>Bacteria</taxon>
        <taxon>Pseudomonadati</taxon>
        <taxon>Myxococcota</taxon>
        <taxon>Polyangia</taxon>
        <taxon>Nannocystales</taxon>
        <taxon>Nannocystaceae</taxon>
        <taxon>Enhygromyxa</taxon>
    </lineage>
</organism>
<keyword evidence="3 7" id="KW-0812">Transmembrane</keyword>
<evidence type="ECO:0000256" key="6">
    <source>
        <dbReference type="SAM" id="MobiDB-lite"/>
    </source>
</evidence>
<proteinExistence type="predicted"/>
<feature type="region of interest" description="Disordered" evidence="6">
    <location>
        <begin position="1"/>
        <end position="35"/>
    </location>
</feature>
<protein>
    <submittedName>
        <fullName evidence="9">RDD domain containing protein</fullName>
    </submittedName>
</protein>
<keyword evidence="5 7" id="KW-0472">Membrane</keyword>
<dbReference type="PANTHER" id="PTHR36115:SF6">
    <property type="entry name" value="PROLINE-RICH ANTIGEN HOMOLOG"/>
    <property type="match status" value="1"/>
</dbReference>
<dbReference type="InterPro" id="IPR051791">
    <property type="entry name" value="Pra-immunoreactive"/>
</dbReference>
<feature type="transmembrane region" description="Helical" evidence="7">
    <location>
        <begin position="181"/>
        <end position="200"/>
    </location>
</feature>